<name>Q2IEK4_ANADE</name>
<organism evidence="1 2">
    <name type="scientific">Anaeromyxobacter dehalogenans (strain 2CP-C)</name>
    <dbReference type="NCBI Taxonomy" id="290397"/>
    <lineage>
        <taxon>Bacteria</taxon>
        <taxon>Pseudomonadati</taxon>
        <taxon>Myxococcota</taxon>
        <taxon>Myxococcia</taxon>
        <taxon>Myxococcales</taxon>
        <taxon>Cystobacterineae</taxon>
        <taxon>Anaeromyxobacteraceae</taxon>
        <taxon>Anaeromyxobacter</taxon>
    </lineage>
</organism>
<accession>Q2IEK4</accession>
<evidence type="ECO:0000313" key="1">
    <source>
        <dbReference type="EMBL" id="ABC83012.1"/>
    </source>
</evidence>
<gene>
    <name evidence="1" type="ordered locus">Adeh_3244</name>
</gene>
<dbReference type="Proteomes" id="UP000001935">
    <property type="component" value="Chromosome"/>
</dbReference>
<dbReference type="OrthoDB" id="5848368at2"/>
<proteinExistence type="predicted"/>
<dbReference type="STRING" id="290397.Adeh_3244"/>
<reference evidence="1 2" key="1">
    <citation type="submission" date="2006-01" db="EMBL/GenBank/DDBJ databases">
        <title>Complete sequence of Anaeromyxobacter dehalogenans 2CP-C.</title>
        <authorList>
            <consortium name="US DOE Joint Genome Institute"/>
            <person name="Copeland A."/>
            <person name="Lucas S."/>
            <person name="Lapidus A."/>
            <person name="Barry K."/>
            <person name="Detter J.C."/>
            <person name="Glavina T."/>
            <person name="Hammon N."/>
            <person name="Israni S."/>
            <person name="Pitluck S."/>
            <person name="Brettin T."/>
            <person name="Bruce D."/>
            <person name="Han C."/>
            <person name="Tapia R."/>
            <person name="Gilna P."/>
            <person name="Kiss H."/>
            <person name="Schmutz J."/>
            <person name="Larimer F."/>
            <person name="Land M."/>
            <person name="Kyrpides N."/>
            <person name="Anderson I."/>
            <person name="Sanford R.A."/>
            <person name="Ritalahti K.M."/>
            <person name="Thomas H.S."/>
            <person name="Kirby J.R."/>
            <person name="Zhulin I.B."/>
            <person name="Loeffler F.E."/>
            <person name="Richardson P."/>
        </authorList>
    </citation>
    <scope>NUCLEOTIDE SEQUENCE [LARGE SCALE GENOMIC DNA]</scope>
    <source>
        <strain evidence="1 2">2CP-C</strain>
    </source>
</reference>
<dbReference type="EMBL" id="CP000251">
    <property type="protein sequence ID" value="ABC83012.1"/>
    <property type="molecule type" value="Genomic_DNA"/>
</dbReference>
<sequence>MNLFWSTRSLTESREDHLTEFFAAALAHAPSFRAAYADLVLRRYANNLSWPTPVIERVETQPEFAGTGCRPDLLLHLEGGRRIACEHKLEAPETLGAEDDRGQLERYLDLPIDGVVYVRRAWLPPGGAVLSNRKYVRPAEKEHFLWSDFFPLLGPGQHLLVDWLREGFEWLGYTPPDPNVGELTLRPEGDAERAMLDFAKLWDRVRTSSARMGWSVQNGAKIQVYLLNHKTSPVWQVLISPESQGEFLVRFTPHDEANLDATRAAVARAVASLGIQTRLEIASGSKKGQKVKVVDVRAARSAVLGMEKQTVEELKARLLRFVEPLVVAVSR</sequence>
<evidence type="ECO:0000313" key="2">
    <source>
        <dbReference type="Proteomes" id="UP000001935"/>
    </source>
</evidence>
<dbReference type="KEGG" id="ade:Adeh_3244"/>
<dbReference type="RefSeq" id="WP_011422294.1">
    <property type="nucleotide sequence ID" value="NC_007760.1"/>
</dbReference>
<protein>
    <submittedName>
        <fullName evidence="1">Uncharacterized protein</fullName>
    </submittedName>
</protein>
<dbReference type="HOGENOM" id="CLU_838479_0_0_7"/>
<dbReference type="AlphaFoldDB" id="Q2IEK4"/>